<feature type="transmembrane region" description="Helical" evidence="1">
    <location>
        <begin position="60"/>
        <end position="77"/>
    </location>
</feature>
<keyword evidence="1" id="KW-1133">Transmembrane helix</keyword>
<evidence type="ECO:0000313" key="2">
    <source>
        <dbReference type="EMBL" id="OMJ10384.1"/>
    </source>
</evidence>
<evidence type="ECO:0000313" key="4">
    <source>
        <dbReference type="Proteomes" id="UP000187283"/>
    </source>
</evidence>
<dbReference type="OrthoDB" id="5679804at2759"/>
<dbReference type="Proteomes" id="UP000187283">
    <property type="component" value="Unassembled WGS sequence"/>
</dbReference>
<keyword evidence="1" id="KW-0812">Transmembrane</keyword>
<accession>A0A1R1XRQ5</accession>
<reference evidence="3 4" key="1">
    <citation type="submission" date="2017-01" db="EMBL/GenBank/DDBJ databases">
        <authorList>
            <person name="Mah S.A."/>
            <person name="Swanson W.J."/>
            <person name="Moy G.W."/>
            <person name="Vacquier V.D."/>
        </authorList>
    </citation>
    <scope>NUCLEOTIDE SEQUENCE [LARGE SCALE GENOMIC DNA]</scope>
    <source>
        <strain evidence="3 4">GSMNP</strain>
    </source>
</reference>
<comment type="caution">
    <text evidence="3">The sequence shown here is derived from an EMBL/GenBank/DDBJ whole genome shotgun (WGS) entry which is preliminary data.</text>
</comment>
<organism evidence="3 4">
    <name type="scientific">Smittium culicis</name>
    <dbReference type="NCBI Taxonomy" id="133412"/>
    <lineage>
        <taxon>Eukaryota</taxon>
        <taxon>Fungi</taxon>
        <taxon>Fungi incertae sedis</taxon>
        <taxon>Zoopagomycota</taxon>
        <taxon>Kickxellomycotina</taxon>
        <taxon>Harpellomycetes</taxon>
        <taxon>Harpellales</taxon>
        <taxon>Legeriomycetaceae</taxon>
        <taxon>Smittium</taxon>
    </lineage>
</organism>
<dbReference type="EMBL" id="LSSN01002073">
    <property type="protein sequence ID" value="OMJ17347.1"/>
    <property type="molecule type" value="Genomic_DNA"/>
</dbReference>
<dbReference type="AlphaFoldDB" id="A0A1R1XRQ5"/>
<name>A0A1R1XRQ5_9FUNG</name>
<keyword evidence="4" id="KW-1185">Reference proteome</keyword>
<evidence type="ECO:0000256" key="1">
    <source>
        <dbReference type="SAM" id="Phobius"/>
    </source>
</evidence>
<protein>
    <submittedName>
        <fullName evidence="3">Uncharacterized protein</fullName>
    </submittedName>
</protein>
<gene>
    <name evidence="2" type="ORF">AYI70_g10363</name>
    <name evidence="3" type="ORF">AYI70_g6034</name>
</gene>
<sequence length="78" mass="8593">MNINIYSANFRVVPSRHAIFLCVGSFPVVALNNDTWKNLLPIVLLVSGGLTLEPNTLNQVGLNFLWILLLVVSITSID</sequence>
<dbReference type="EMBL" id="LSSN01005028">
    <property type="protein sequence ID" value="OMJ10384.1"/>
    <property type="molecule type" value="Genomic_DNA"/>
</dbReference>
<keyword evidence="1" id="KW-0472">Membrane</keyword>
<proteinExistence type="predicted"/>
<evidence type="ECO:0000313" key="3">
    <source>
        <dbReference type="EMBL" id="OMJ17347.1"/>
    </source>
</evidence>